<dbReference type="Gene3D" id="2.70.50.70">
    <property type="match status" value="1"/>
</dbReference>
<sequence>MYQPKTSQIIFVLAFLIGLVSQVSAHGILLTPPIRLAHDDDNANKILQAVNPTTQMPCGAGGDGYGPVTKFKPGDSMYIAYNVSIPHPGPCKIEFSKKNDKHFKTIMELGECGSAVGLVSAFVDLPHEPCDECTVRFSWNDDLGNWYLNCANVQIEDPMPMHKRSVRRLSTRKSRRNL</sequence>
<keyword evidence="3" id="KW-1185">Reference proteome</keyword>
<feature type="chain" id="PRO_5040912189" evidence="1">
    <location>
        <begin position="26"/>
        <end position="178"/>
    </location>
</feature>
<accession>A0A9W4SR17</accession>
<feature type="signal peptide" evidence="1">
    <location>
        <begin position="1"/>
        <end position="25"/>
    </location>
</feature>
<comment type="caution">
    <text evidence="2">The sequence shown here is derived from an EMBL/GenBank/DDBJ whole genome shotgun (WGS) entry which is preliminary data.</text>
</comment>
<keyword evidence="1" id="KW-0732">Signal</keyword>
<evidence type="ECO:0000256" key="1">
    <source>
        <dbReference type="SAM" id="SignalP"/>
    </source>
</evidence>
<evidence type="ECO:0000313" key="3">
    <source>
        <dbReference type="Proteomes" id="UP001153678"/>
    </source>
</evidence>
<proteinExistence type="predicted"/>
<dbReference type="Proteomes" id="UP001153678">
    <property type="component" value="Unassembled WGS sequence"/>
</dbReference>
<gene>
    <name evidence="2" type="ORF">FWILDA_LOCUS8603</name>
</gene>
<evidence type="ECO:0000313" key="2">
    <source>
        <dbReference type="EMBL" id="CAI2178472.1"/>
    </source>
</evidence>
<dbReference type="AlphaFoldDB" id="A0A9W4SR17"/>
<dbReference type="OrthoDB" id="2303742at2759"/>
<dbReference type="EMBL" id="CAMKVN010001862">
    <property type="protein sequence ID" value="CAI2178472.1"/>
    <property type="molecule type" value="Genomic_DNA"/>
</dbReference>
<protein>
    <submittedName>
        <fullName evidence="2">10328_t:CDS:1</fullName>
    </submittedName>
</protein>
<organism evidence="2 3">
    <name type="scientific">Funneliformis geosporum</name>
    <dbReference type="NCBI Taxonomy" id="1117311"/>
    <lineage>
        <taxon>Eukaryota</taxon>
        <taxon>Fungi</taxon>
        <taxon>Fungi incertae sedis</taxon>
        <taxon>Mucoromycota</taxon>
        <taxon>Glomeromycotina</taxon>
        <taxon>Glomeromycetes</taxon>
        <taxon>Glomerales</taxon>
        <taxon>Glomeraceae</taxon>
        <taxon>Funneliformis</taxon>
    </lineage>
</organism>
<name>A0A9W4SR17_9GLOM</name>
<reference evidence="2" key="1">
    <citation type="submission" date="2022-08" db="EMBL/GenBank/DDBJ databases">
        <authorList>
            <person name="Kallberg Y."/>
            <person name="Tangrot J."/>
            <person name="Rosling A."/>
        </authorList>
    </citation>
    <scope>NUCLEOTIDE SEQUENCE</scope>
    <source>
        <strain evidence="2">Wild A</strain>
    </source>
</reference>